<dbReference type="InterPro" id="IPR050587">
    <property type="entry name" value="GNT1/Glycosyltrans_8"/>
</dbReference>
<evidence type="ECO:0000313" key="4">
    <source>
        <dbReference type="Proteomes" id="UP001472677"/>
    </source>
</evidence>
<comment type="caution">
    <text evidence="3">The sequence shown here is derived from an EMBL/GenBank/DDBJ whole genome shotgun (WGS) entry which is preliminary data.</text>
</comment>
<gene>
    <name evidence="3" type="ORF">V6N12_026230</name>
</gene>
<sequence length="149" mass="17213">MNFTQGNQRNEDYVKGVVGFAKGLRKVKSKYPLVVAVLSVVPEDHHKILLAEGCIVKENEPVYPLENQIQFAMAYYVINYSFQAMYQEGTFTDPSLRLGMAMQWRHPENIDPEKAKVIHYCAAGSKPWRFTGKEENTEREDIKKLVTKW</sequence>
<dbReference type="PANTHER" id="PTHR11183">
    <property type="entry name" value="GLYCOGENIN SUBFAMILY MEMBER"/>
    <property type="match status" value="1"/>
</dbReference>
<reference evidence="3 4" key="1">
    <citation type="journal article" date="2024" name="G3 (Bethesda)">
        <title>Genome assembly of Hibiscus sabdariffa L. provides insights into metabolisms of medicinal natural products.</title>
        <authorList>
            <person name="Kim T."/>
        </authorList>
    </citation>
    <scope>NUCLEOTIDE SEQUENCE [LARGE SCALE GENOMIC DNA]</scope>
    <source>
        <strain evidence="3">TK-2024</strain>
        <tissue evidence="3">Old leaves</tissue>
    </source>
</reference>
<evidence type="ECO:0000256" key="2">
    <source>
        <dbReference type="ARBA" id="ARBA00023211"/>
    </source>
</evidence>
<evidence type="ECO:0008006" key="5">
    <source>
        <dbReference type="Google" id="ProtNLM"/>
    </source>
</evidence>
<accession>A0ABR2DR68</accession>
<protein>
    <recommendedName>
        <fullName evidence="5">Hexosyltransferase</fullName>
    </recommendedName>
</protein>
<evidence type="ECO:0000256" key="1">
    <source>
        <dbReference type="ARBA" id="ARBA00022676"/>
    </source>
</evidence>
<name>A0ABR2DR68_9ROSI</name>
<dbReference type="Proteomes" id="UP001472677">
    <property type="component" value="Unassembled WGS sequence"/>
</dbReference>
<keyword evidence="4" id="KW-1185">Reference proteome</keyword>
<keyword evidence="1" id="KW-0808">Transferase</keyword>
<keyword evidence="1" id="KW-0328">Glycosyltransferase</keyword>
<keyword evidence="2" id="KW-0464">Manganese</keyword>
<proteinExistence type="predicted"/>
<organism evidence="3 4">
    <name type="scientific">Hibiscus sabdariffa</name>
    <name type="common">roselle</name>
    <dbReference type="NCBI Taxonomy" id="183260"/>
    <lineage>
        <taxon>Eukaryota</taxon>
        <taxon>Viridiplantae</taxon>
        <taxon>Streptophyta</taxon>
        <taxon>Embryophyta</taxon>
        <taxon>Tracheophyta</taxon>
        <taxon>Spermatophyta</taxon>
        <taxon>Magnoliopsida</taxon>
        <taxon>eudicotyledons</taxon>
        <taxon>Gunneridae</taxon>
        <taxon>Pentapetalae</taxon>
        <taxon>rosids</taxon>
        <taxon>malvids</taxon>
        <taxon>Malvales</taxon>
        <taxon>Malvaceae</taxon>
        <taxon>Malvoideae</taxon>
        <taxon>Hibiscus</taxon>
    </lineage>
</organism>
<evidence type="ECO:0000313" key="3">
    <source>
        <dbReference type="EMBL" id="KAK8545396.1"/>
    </source>
</evidence>
<dbReference type="EMBL" id="JBBPBM010000023">
    <property type="protein sequence ID" value="KAK8545396.1"/>
    <property type="molecule type" value="Genomic_DNA"/>
</dbReference>